<evidence type="ECO:0000256" key="2">
    <source>
        <dbReference type="ARBA" id="ARBA00022771"/>
    </source>
</evidence>
<keyword evidence="3" id="KW-0862">Zinc</keyword>
<sequence>MTTSQRGRPIILVSGYRFSKHQVRGAKFHWKCSTHAKLGCRAILHTLEDMSIVKCHNVHNHYPQTVPSYRSCYVQVTKQE</sequence>
<organism evidence="5 6">
    <name type="scientific">Operophtera brumata</name>
    <name type="common">Winter moth</name>
    <name type="synonym">Phalaena brumata</name>
    <dbReference type="NCBI Taxonomy" id="104452"/>
    <lineage>
        <taxon>Eukaryota</taxon>
        <taxon>Metazoa</taxon>
        <taxon>Ecdysozoa</taxon>
        <taxon>Arthropoda</taxon>
        <taxon>Hexapoda</taxon>
        <taxon>Insecta</taxon>
        <taxon>Pterygota</taxon>
        <taxon>Neoptera</taxon>
        <taxon>Endopterygota</taxon>
        <taxon>Lepidoptera</taxon>
        <taxon>Glossata</taxon>
        <taxon>Ditrysia</taxon>
        <taxon>Geometroidea</taxon>
        <taxon>Geometridae</taxon>
        <taxon>Larentiinae</taxon>
        <taxon>Operophtera</taxon>
    </lineage>
</organism>
<protein>
    <submittedName>
        <fullName evidence="5">Modifier of mdg4</fullName>
    </submittedName>
</protein>
<keyword evidence="6" id="KW-1185">Reference proteome</keyword>
<evidence type="ECO:0000259" key="4">
    <source>
        <dbReference type="Pfam" id="PF04500"/>
    </source>
</evidence>
<keyword evidence="2" id="KW-0863">Zinc-finger</keyword>
<accession>A0A0L7LBR8</accession>
<feature type="domain" description="FLYWCH-type" evidence="4">
    <location>
        <begin position="2"/>
        <end position="61"/>
    </location>
</feature>
<evidence type="ECO:0000256" key="1">
    <source>
        <dbReference type="ARBA" id="ARBA00022723"/>
    </source>
</evidence>
<dbReference type="GO" id="GO:0008270">
    <property type="term" value="F:zinc ion binding"/>
    <property type="evidence" value="ECO:0007669"/>
    <property type="project" value="UniProtKB-KW"/>
</dbReference>
<evidence type="ECO:0000313" key="6">
    <source>
        <dbReference type="Proteomes" id="UP000037510"/>
    </source>
</evidence>
<dbReference type="AlphaFoldDB" id="A0A0L7LBR8"/>
<gene>
    <name evidence="5" type="ORF">OBRU01_03601</name>
</gene>
<dbReference type="Proteomes" id="UP000037510">
    <property type="component" value="Unassembled WGS sequence"/>
</dbReference>
<evidence type="ECO:0000313" key="5">
    <source>
        <dbReference type="EMBL" id="KOB72840.1"/>
    </source>
</evidence>
<dbReference type="InterPro" id="IPR007588">
    <property type="entry name" value="Znf_FLYWCH"/>
</dbReference>
<dbReference type="Gene3D" id="2.20.25.240">
    <property type="match status" value="1"/>
</dbReference>
<proteinExistence type="predicted"/>
<evidence type="ECO:0000256" key="3">
    <source>
        <dbReference type="ARBA" id="ARBA00022833"/>
    </source>
</evidence>
<dbReference type="Pfam" id="PF04500">
    <property type="entry name" value="FLYWCH"/>
    <property type="match status" value="1"/>
</dbReference>
<comment type="caution">
    <text evidence="5">The sequence shown here is derived from an EMBL/GenBank/DDBJ whole genome shotgun (WGS) entry which is preliminary data.</text>
</comment>
<keyword evidence="1" id="KW-0479">Metal-binding</keyword>
<dbReference type="EMBL" id="JTDY01001805">
    <property type="protein sequence ID" value="KOB72840.1"/>
    <property type="molecule type" value="Genomic_DNA"/>
</dbReference>
<reference evidence="5 6" key="1">
    <citation type="journal article" date="2015" name="Genome Biol. Evol.">
        <title>The genome of winter moth (Operophtera brumata) provides a genomic perspective on sexual dimorphism and phenology.</title>
        <authorList>
            <person name="Derks M.F."/>
            <person name="Smit S."/>
            <person name="Salis L."/>
            <person name="Schijlen E."/>
            <person name="Bossers A."/>
            <person name="Mateman C."/>
            <person name="Pijl A.S."/>
            <person name="de Ridder D."/>
            <person name="Groenen M.A."/>
            <person name="Visser M.E."/>
            <person name="Megens H.J."/>
        </authorList>
    </citation>
    <scope>NUCLEOTIDE SEQUENCE [LARGE SCALE GENOMIC DNA]</scope>
    <source>
        <strain evidence="5">WM2013NL</strain>
        <tissue evidence="5">Head and thorax</tissue>
    </source>
</reference>
<name>A0A0L7LBR8_OPEBR</name>